<dbReference type="AlphaFoldDB" id="A0A5J9USQ0"/>
<evidence type="ECO:0000313" key="2">
    <source>
        <dbReference type="EMBL" id="TVU26793.1"/>
    </source>
</evidence>
<feature type="compositionally biased region" description="Basic residues" evidence="1">
    <location>
        <begin position="26"/>
        <end position="42"/>
    </location>
</feature>
<reference evidence="2 3" key="1">
    <citation type="journal article" date="2019" name="Sci. Rep.">
        <title>A high-quality genome of Eragrostis curvula grass provides insights into Poaceae evolution and supports new strategies to enhance forage quality.</title>
        <authorList>
            <person name="Carballo J."/>
            <person name="Santos B.A.C.M."/>
            <person name="Zappacosta D."/>
            <person name="Garbus I."/>
            <person name="Selva J.P."/>
            <person name="Gallo C.A."/>
            <person name="Diaz A."/>
            <person name="Albertini E."/>
            <person name="Caccamo M."/>
            <person name="Echenique V."/>
        </authorList>
    </citation>
    <scope>NUCLEOTIDE SEQUENCE [LARGE SCALE GENOMIC DNA]</scope>
    <source>
        <strain evidence="3">cv. Victoria</strain>
        <tissue evidence="2">Leaf</tissue>
    </source>
</reference>
<feature type="compositionally biased region" description="Acidic residues" evidence="1">
    <location>
        <begin position="60"/>
        <end position="76"/>
    </location>
</feature>
<feature type="non-terminal residue" evidence="2">
    <location>
        <position position="1"/>
    </location>
</feature>
<protein>
    <submittedName>
        <fullName evidence="2">Uncharacterized protein</fullName>
    </submittedName>
</protein>
<dbReference type="Gramene" id="TVU26793">
    <property type="protein sequence ID" value="TVU26793"/>
    <property type="gene ID" value="EJB05_29357"/>
</dbReference>
<feature type="compositionally biased region" description="Low complexity" evidence="1">
    <location>
        <begin position="149"/>
        <end position="177"/>
    </location>
</feature>
<organism evidence="2 3">
    <name type="scientific">Eragrostis curvula</name>
    <name type="common">weeping love grass</name>
    <dbReference type="NCBI Taxonomy" id="38414"/>
    <lineage>
        <taxon>Eukaryota</taxon>
        <taxon>Viridiplantae</taxon>
        <taxon>Streptophyta</taxon>
        <taxon>Embryophyta</taxon>
        <taxon>Tracheophyta</taxon>
        <taxon>Spermatophyta</taxon>
        <taxon>Magnoliopsida</taxon>
        <taxon>Liliopsida</taxon>
        <taxon>Poales</taxon>
        <taxon>Poaceae</taxon>
        <taxon>PACMAD clade</taxon>
        <taxon>Chloridoideae</taxon>
        <taxon>Eragrostideae</taxon>
        <taxon>Eragrostidinae</taxon>
        <taxon>Eragrostis</taxon>
    </lineage>
</organism>
<accession>A0A5J9USQ0</accession>
<evidence type="ECO:0000256" key="1">
    <source>
        <dbReference type="SAM" id="MobiDB-lite"/>
    </source>
</evidence>
<feature type="region of interest" description="Disordered" evidence="1">
    <location>
        <begin position="26"/>
        <end position="198"/>
    </location>
</feature>
<dbReference type="Proteomes" id="UP000324897">
    <property type="component" value="Chromosome 2"/>
</dbReference>
<feature type="compositionally biased region" description="Basic residues" evidence="1">
    <location>
        <begin position="82"/>
        <end position="95"/>
    </location>
</feature>
<gene>
    <name evidence="2" type="ORF">EJB05_29357</name>
</gene>
<name>A0A5J9USQ0_9POAL</name>
<comment type="caution">
    <text evidence="2">The sequence shown here is derived from an EMBL/GenBank/DDBJ whole genome shotgun (WGS) entry which is preliminary data.</text>
</comment>
<dbReference type="EMBL" id="RWGY01000013">
    <property type="protein sequence ID" value="TVU26793.1"/>
    <property type="molecule type" value="Genomic_DNA"/>
</dbReference>
<evidence type="ECO:0000313" key="3">
    <source>
        <dbReference type="Proteomes" id="UP000324897"/>
    </source>
</evidence>
<keyword evidence="3" id="KW-1185">Reference proteome</keyword>
<sequence>MPPLSVKSNLAHRVTSYALPTRSCEKRRRFRDCRRPNHRRSSRPSADAPCSPFRRRPADVDEDATDANDDEPQIEETDNKSKKSTRNRTNRLRAARAHEPRRVVPEQQPPVQRRRVRHRDGEHGRGGAPFPASPLEFGAQTAEADALEPHQQPAPSLAPSSAAAATRSSAQAPSTTPRTAWLPTNPPSSGAPRPGARG</sequence>
<proteinExistence type="predicted"/>